<evidence type="ECO:0000313" key="2">
    <source>
        <dbReference type="EMBL" id="HJG29265.1"/>
    </source>
</evidence>
<proteinExistence type="predicted"/>
<evidence type="ECO:0000259" key="1">
    <source>
        <dbReference type="Pfam" id="PF17836"/>
    </source>
</evidence>
<dbReference type="SUPFAM" id="SSF51161">
    <property type="entry name" value="Trimeric LpxA-like enzymes"/>
    <property type="match status" value="1"/>
</dbReference>
<dbReference type="InterPro" id="IPR041561">
    <property type="entry name" value="PglD_N"/>
</dbReference>
<sequence>MALLSLGRFHHRPLILGKGGFGRQLADWLEEEGWGTAEFLDDNAPGCAGALRDYADPALLKPGRAAFVALGDNKLRVTLLQKLAAAGYETPVFLSASASISPSAVLEPGCVVLPQAYVGAGVHLGIGCIVNGGAIVDHDARLGRGVHVAPGGIVKAGADVAAFTKVDSGEIIHSPWESV</sequence>
<gene>
    <name evidence="2" type="ORF">K8V20_11555</name>
</gene>
<feature type="domain" description="PglD N-terminal" evidence="1">
    <location>
        <begin position="14"/>
        <end position="83"/>
    </location>
</feature>
<comment type="caution">
    <text evidence="2">The sequence shown here is derived from an EMBL/GenBank/DDBJ whole genome shotgun (WGS) entry which is preliminary data.</text>
</comment>
<protein>
    <recommendedName>
        <fullName evidence="1">PglD N-terminal domain-containing protein</fullName>
    </recommendedName>
</protein>
<dbReference type="Gene3D" id="2.160.10.10">
    <property type="entry name" value="Hexapeptide repeat proteins"/>
    <property type="match status" value="1"/>
</dbReference>
<reference evidence="2" key="2">
    <citation type="submission" date="2021-09" db="EMBL/GenBank/DDBJ databases">
        <authorList>
            <person name="Gilroy R."/>
        </authorList>
    </citation>
    <scope>NUCLEOTIDE SEQUENCE</scope>
    <source>
        <strain evidence="2">ChiBcec21-2208</strain>
    </source>
</reference>
<accession>A0A921INT1</accession>
<dbReference type="Pfam" id="PF17836">
    <property type="entry name" value="PglD_N"/>
    <property type="match status" value="1"/>
</dbReference>
<reference evidence="2" key="1">
    <citation type="journal article" date="2021" name="PeerJ">
        <title>Extensive microbial diversity within the chicken gut microbiome revealed by metagenomics and culture.</title>
        <authorList>
            <person name="Gilroy R."/>
            <person name="Ravi A."/>
            <person name="Getino M."/>
            <person name="Pursley I."/>
            <person name="Horton D.L."/>
            <person name="Alikhan N.F."/>
            <person name="Baker D."/>
            <person name="Gharbi K."/>
            <person name="Hall N."/>
            <person name="Watson M."/>
            <person name="Adriaenssens E.M."/>
            <person name="Foster-Nyarko E."/>
            <person name="Jarju S."/>
            <person name="Secka A."/>
            <person name="Antonio M."/>
            <person name="Oren A."/>
            <person name="Chaudhuri R.R."/>
            <person name="La Ragione R."/>
            <person name="Hildebrand F."/>
            <person name="Pallen M.J."/>
        </authorList>
    </citation>
    <scope>NUCLEOTIDE SEQUENCE</scope>
    <source>
        <strain evidence="2">ChiBcec21-2208</strain>
    </source>
</reference>
<organism evidence="2 3">
    <name type="scientific">Subdoligranulum variabile</name>
    <dbReference type="NCBI Taxonomy" id="214851"/>
    <lineage>
        <taxon>Bacteria</taxon>
        <taxon>Bacillati</taxon>
        <taxon>Bacillota</taxon>
        <taxon>Clostridia</taxon>
        <taxon>Eubacteriales</taxon>
        <taxon>Oscillospiraceae</taxon>
        <taxon>Subdoligranulum</taxon>
    </lineage>
</organism>
<dbReference type="AlphaFoldDB" id="A0A921INT1"/>
<name>A0A921INT1_9FIRM</name>
<dbReference type="InterPro" id="IPR011004">
    <property type="entry name" value="Trimer_LpxA-like_sf"/>
</dbReference>
<dbReference type="EMBL" id="DYVE01000297">
    <property type="protein sequence ID" value="HJG29265.1"/>
    <property type="molecule type" value="Genomic_DNA"/>
</dbReference>
<dbReference type="Proteomes" id="UP000782880">
    <property type="component" value="Unassembled WGS sequence"/>
</dbReference>
<evidence type="ECO:0000313" key="3">
    <source>
        <dbReference type="Proteomes" id="UP000782880"/>
    </source>
</evidence>
<dbReference type="Gene3D" id="3.40.50.20">
    <property type="match status" value="1"/>
</dbReference>